<feature type="transmembrane region" description="Helical" evidence="1">
    <location>
        <begin position="7"/>
        <end position="26"/>
    </location>
</feature>
<reference evidence="3 4" key="1">
    <citation type="submission" date="2017-09" db="EMBL/GenBank/DDBJ databases">
        <title>Depth-based differentiation of microbial function through sediment-hosted aquifers and enrichment of novel symbionts in the deep terrestrial subsurface.</title>
        <authorList>
            <person name="Probst A.J."/>
            <person name="Ladd B."/>
            <person name="Jarett J.K."/>
            <person name="Geller-Mcgrath D.E."/>
            <person name="Sieber C.M."/>
            <person name="Emerson J.B."/>
            <person name="Anantharaman K."/>
            <person name="Thomas B.C."/>
            <person name="Malmstrom R."/>
            <person name="Stieglmeier M."/>
            <person name="Klingl A."/>
            <person name="Woyke T."/>
            <person name="Ryan C.M."/>
            <person name="Banfield J.F."/>
        </authorList>
    </citation>
    <scope>NUCLEOTIDE SEQUENCE [LARGE SCALE GENOMIC DNA]</scope>
    <source>
        <strain evidence="3">CG_4_10_14_0_8_um_filter_42_10</strain>
    </source>
</reference>
<evidence type="ECO:0000256" key="1">
    <source>
        <dbReference type="SAM" id="Phobius"/>
    </source>
</evidence>
<keyword evidence="1" id="KW-1133">Transmembrane helix</keyword>
<keyword evidence="1" id="KW-0812">Transmembrane</keyword>
<name>A0A2M7RJJ0_9BACT</name>
<protein>
    <recommendedName>
        <fullName evidence="2">GerMN domain-containing protein</fullName>
    </recommendedName>
</protein>
<gene>
    <name evidence="3" type="ORF">COY66_02055</name>
</gene>
<evidence type="ECO:0000259" key="2">
    <source>
        <dbReference type="SMART" id="SM00909"/>
    </source>
</evidence>
<dbReference type="Proteomes" id="UP000230779">
    <property type="component" value="Unassembled WGS sequence"/>
</dbReference>
<dbReference type="AlphaFoldDB" id="A0A2M7RJJ0"/>
<feature type="domain" description="GerMN" evidence="2">
    <location>
        <begin position="251"/>
        <end position="342"/>
    </location>
</feature>
<evidence type="ECO:0000313" key="3">
    <source>
        <dbReference type="EMBL" id="PIY96933.1"/>
    </source>
</evidence>
<dbReference type="InterPro" id="IPR018911">
    <property type="entry name" value="Gmad2_Ig-like_dom"/>
</dbReference>
<dbReference type="Pfam" id="PF10648">
    <property type="entry name" value="Gmad2"/>
    <property type="match status" value="1"/>
</dbReference>
<proteinExistence type="predicted"/>
<evidence type="ECO:0000313" key="4">
    <source>
        <dbReference type="Proteomes" id="UP000230779"/>
    </source>
</evidence>
<accession>A0A2M7RJJ0</accession>
<dbReference type="SMART" id="SM00909">
    <property type="entry name" value="Germane"/>
    <property type="match status" value="1"/>
</dbReference>
<organism evidence="3 4">
    <name type="scientific">Candidatus Kerfeldbacteria bacterium CG_4_10_14_0_8_um_filter_42_10</name>
    <dbReference type="NCBI Taxonomy" id="2014248"/>
    <lineage>
        <taxon>Bacteria</taxon>
        <taxon>Candidatus Kerfeldiibacteriota</taxon>
    </lineage>
</organism>
<dbReference type="Pfam" id="PF10646">
    <property type="entry name" value="Germane"/>
    <property type="match status" value="1"/>
</dbReference>
<comment type="caution">
    <text evidence="3">The sequence shown here is derived from an EMBL/GenBank/DDBJ whole genome shotgun (WGS) entry which is preliminary data.</text>
</comment>
<dbReference type="InterPro" id="IPR019606">
    <property type="entry name" value="GerMN"/>
</dbReference>
<dbReference type="EMBL" id="PFMD01000024">
    <property type="protein sequence ID" value="PIY96933.1"/>
    <property type="molecule type" value="Genomic_DNA"/>
</dbReference>
<sequence length="343" mass="37424">MSKQLRNIILVIVFVLAAVFVLRFVIGGDEDNWLCENNQWVKHGNPTAAMPATGCGPVIDNFDDCVAAGNIVMEIYPEQCRTADGRTFTKNIGNELEKTDLIQVDNPRPNASVASPLEISGRARGSWFFEGDFPITITDANGKELGTAIAQAQSNGSAGSPQGWMTEEFVPFTAQLEFAVPVSDQGTLTLEKNNPSGLTANNDQLIIPVKFDLTETTKIQVYFDNNQQNPAVDCSKVFPVERKIWKTPAVARAALVELLKGPTETEKEQGFKTTLPQGVEIKSLTIENGVAKADFNNQLQFQVGGACLVTFIRSQITETLKQFPTVESVVISVDGQTEDILQP</sequence>
<keyword evidence="1" id="KW-0472">Membrane</keyword>